<dbReference type="GO" id="GO:0007200">
    <property type="term" value="P:phospholipase C-activating G protein-coupled receptor signaling pathway"/>
    <property type="evidence" value="ECO:0007669"/>
    <property type="project" value="InterPro"/>
</dbReference>
<evidence type="ECO:0000256" key="5">
    <source>
        <dbReference type="ARBA" id="ARBA00022737"/>
    </source>
</evidence>
<comment type="similarity">
    <text evidence="2 12">Belongs to the eukaryotic diacylglycerol kinase family.</text>
</comment>
<dbReference type="GO" id="GO:0004143">
    <property type="term" value="F:ATP-dependent diacylglycerol kinase activity"/>
    <property type="evidence" value="ECO:0007669"/>
    <property type="project" value="UniProtKB-EC"/>
</dbReference>
<dbReference type="SUPFAM" id="SSF57889">
    <property type="entry name" value="Cysteine-rich domain"/>
    <property type="match status" value="1"/>
</dbReference>
<dbReference type="GO" id="GO:0005524">
    <property type="term" value="F:ATP binding"/>
    <property type="evidence" value="ECO:0007669"/>
    <property type="project" value="UniProtKB-KW"/>
</dbReference>
<dbReference type="SMART" id="SM00046">
    <property type="entry name" value="DAGKc"/>
    <property type="match status" value="1"/>
</dbReference>
<dbReference type="SMART" id="SM00109">
    <property type="entry name" value="C1"/>
    <property type="match status" value="2"/>
</dbReference>
<feature type="compositionally biased region" description="Basic residues" evidence="13">
    <location>
        <begin position="254"/>
        <end position="264"/>
    </location>
</feature>
<dbReference type="Pfam" id="PF00781">
    <property type="entry name" value="DAGK_cat"/>
    <property type="match status" value="1"/>
</dbReference>
<dbReference type="CDD" id="cd20805">
    <property type="entry name" value="C1_DGK_rpt2"/>
    <property type="match status" value="2"/>
</dbReference>
<comment type="subcellular location">
    <subcellularLocation>
        <location evidence="1">Membrane</location>
    </subcellularLocation>
</comment>
<dbReference type="Pfam" id="PF00609">
    <property type="entry name" value="DAGK_acc"/>
    <property type="match status" value="1"/>
</dbReference>
<evidence type="ECO:0000256" key="13">
    <source>
        <dbReference type="SAM" id="MobiDB-lite"/>
    </source>
</evidence>
<keyword evidence="8 12" id="KW-0418">Kinase</keyword>
<dbReference type="InterPro" id="IPR001206">
    <property type="entry name" value="Diacylglycerol_kinase_cat_dom"/>
</dbReference>
<dbReference type="InterPro" id="IPR017438">
    <property type="entry name" value="ATP-NAD_kinase_N"/>
</dbReference>
<evidence type="ECO:0000256" key="10">
    <source>
        <dbReference type="ARBA" id="ARBA00022840"/>
    </source>
</evidence>
<keyword evidence="18" id="KW-1185">Reference proteome</keyword>
<keyword evidence="11 14" id="KW-0472">Membrane</keyword>
<evidence type="ECO:0000256" key="3">
    <source>
        <dbReference type="ARBA" id="ARBA00022679"/>
    </source>
</evidence>
<protein>
    <recommendedName>
        <fullName evidence="12">Diacylglycerol kinase</fullName>
        <shortName evidence="12">DAG kinase</shortName>
        <ecNumber evidence="12">2.7.1.107</ecNumber>
    </recommendedName>
</protein>
<comment type="catalytic activity">
    <reaction evidence="12">
        <text>a 1,2-diacyl-sn-glycerol + ATP = a 1,2-diacyl-sn-glycero-3-phosphate + ADP + H(+)</text>
        <dbReference type="Rhea" id="RHEA:10272"/>
        <dbReference type="ChEBI" id="CHEBI:15378"/>
        <dbReference type="ChEBI" id="CHEBI:17815"/>
        <dbReference type="ChEBI" id="CHEBI:30616"/>
        <dbReference type="ChEBI" id="CHEBI:58608"/>
        <dbReference type="ChEBI" id="CHEBI:456216"/>
        <dbReference type="EC" id="2.7.1.107"/>
    </reaction>
</comment>
<dbReference type="PANTHER" id="PTHR11255">
    <property type="entry name" value="DIACYLGLYCEROL KINASE"/>
    <property type="match status" value="1"/>
</dbReference>
<dbReference type="Gene3D" id="3.40.50.10330">
    <property type="entry name" value="Probable inorganic polyphosphate/atp-NAD kinase, domain 1"/>
    <property type="match status" value="1"/>
</dbReference>
<evidence type="ECO:0000256" key="14">
    <source>
        <dbReference type="SAM" id="Phobius"/>
    </source>
</evidence>
<dbReference type="PROSITE" id="PS50146">
    <property type="entry name" value="DAGK"/>
    <property type="match status" value="1"/>
</dbReference>
<dbReference type="PROSITE" id="PS50081">
    <property type="entry name" value="ZF_DAG_PE_2"/>
    <property type="match status" value="2"/>
</dbReference>
<evidence type="ECO:0000256" key="7">
    <source>
        <dbReference type="ARBA" id="ARBA00022771"/>
    </source>
</evidence>
<dbReference type="Gene3D" id="3.30.60.20">
    <property type="match status" value="2"/>
</dbReference>
<accession>A0A9D4UM67</accession>
<dbReference type="OrthoDB" id="242257at2759"/>
<dbReference type="InterPro" id="IPR016064">
    <property type="entry name" value="NAD/diacylglycerol_kinase_sf"/>
</dbReference>
<evidence type="ECO:0000256" key="1">
    <source>
        <dbReference type="ARBA" id="ARBA00004370"/>
    </source>
</evidence>
<dbReference type="AlphaFoldDB" id="A0A9D4UM67"/>
<keyword evidence="14" id="KW-1133">Transmembrane helix</keyword>
<dbReference type="FunFam" id="3.40.50.10330:FF:000006">
    <property type="entry name" value="Diacylglycerol kinase"/>
    <property type="match status" value="1"/>
</dbReference>
<dbReference type="PANTHER" id="PTHR11255:SF54">
    <property type="entry name" value="DIACYLGLYCEROL KINASE THETA"/>
    <property type="match status" value="1"/>
</dbReference>
<evidence type="ECO:0000259" key="16">
    <source>
        <dbReference type="PROSITE" id="PS50146"/>
    </source>
</evidence>
<dbReference type="InterPro" id="IPR046349">
    <property type="entry name" value="C1-like_sf"/>
</dbReference>
<reference evidence="17" key="1">
    <citation type="submission" date="2021-01" db="EMBL/GenBank/DDBJ databases">
        <title>Adiantum capillus-veneris genome.</title>
        <authorList>
            <person name="Fang Y."/>
            <person name="Liao Q."/>
        </authorList>
    </citation>
    <scope>NUCLEOTIDE SEQUENCE</scope>
    <source>
        <strain evidence="17">H3</strain>
        <tissue evidence="17">Leaf</tissue>
    </source>
</reference>
<evidence type="ECO:0000313" key="18">
    <source>
        <dbReference type="Proteomes" id="UP000886520"/>
    </source>
</evidence>
<name>A0A9D4UM67_ADICA</name>
<keyword evidence="3 12" id="KW-0808">Transferase</keyword>
<organism evidence="17 18">
    <name type="scientific">Adiantum capillus-veneris</name>
    <name type="common">Maidenhair fern</name>
    <dbReference type="NCBI Taxonomy" id="13818"/>
    <lineage>
        <taxon>Eukaryota</taxon>
        <taxon>Viridiplantae</taxon>
        <taxon>Streptophyta</taxon>
        <taxon>Embryophyta</taxon>
        <taxon>Tracheophyta</taxon>
        <taxon>Polypodiopsida</taxon>
        <taxon>Polypodiidae</taxon>
        <taxon>Polypodiales</taxon>
        <taxon>Pteridineae</taxon>
        <taxon>Pteridaceae</taxon>
        <taxon>Vittarioideae</taxon>
        <taxon>Adiantum</taxon>
    </lineage>
</organism>
<dbReference type="InterPro" id="IPR037607">
    <property type="entry name" value="DGK"/>
</dbReference>
<dbReference type="SUPFAM" id="SSF111331">
    <property type="entry name" value="NAD kinase/diacylglycerol kinase-like"/>
    <property type="match status" value="1"/>
</dbReference>
<dbReference type="EC" id="2.7.1.107" evidence="12"/>
<feature type="domain" description="Phorbol-ester/DAG-type" evidence="15">
    <location>
        <begin position="146"/>
        <end position="209"/>
    </location>
</feature>
<evidence type="ECO:0000256" key="2">
    <source>
        <dbReference type="ARBA" id="ARBA00009280"/>
    </source>
</evidence>
<evidence type="ECO:0000256" key="9">
    <source>
        <dbReference type="ARBA" id="ARBA00022833"/>
    </source>
</evidence>
<keyword evidence="9" id="KW-0862">Zinc</keyword>
<feature type="domain" description="Phorbol-ester/DAG-type" evidence="15">
    <location>
        <begin position="77"/>
        <end position="134"/>
    </location>
</feature>
<dbReference type="Gene3D" id="2.60.200.40">
    <property type="match status" value="1"/>
</dbReference>
<dbReference type="EMBL" id="JABFUD020000014">
    <property type="protein sequence ID" value="KAI5070416.1"/>
    <property type="molecule type" value="Genomic_DNA"/>
</dbReference>
<evidence type="ECO:0000256" key="8">
    <source>
        <dbReference type="ARBA" id="ARBA00022777"/>
    </source>
</evidence>
<feature type="region of interest" description="Disordered" evidence="13">
    <location>
        <begin position="251"/>
        <end position="357"/>
    </location>
</feature>
<feature type="domain" description="DAGKc" evidence="16">
    <location>
        <begin position="390"/>
        <end position="529"/>
    </location>
</feature>
<dbReference type="Proteomes" id="UP000886520">
    <property type="component" value="Chromosome 14"/>
</dbReference>
<gene>
    <name evidence="17" type="ORF">GOP47_0014759</name>
</gene>
<proteinExistence type="inferred from homology"/>
<evidence type="ECO:0000313" key="17">
    <source>
        <dbReference type="EMBL" id="KAI5070416.1"/>
    </source>
</evidence>
<feature type="compositionally biased region" description="Polar residues" evidence="13">
    <location>
        <begin position="274"/>
        <end position="300"/>
    </location>
</feature>
<keyword evidence="5" id="KW-0677">Repeat</keyword>
<dbReference type="InterPro" id="IPR000756">
    <property type="entry name" value="Diacylglycerol_kin_accessory"/>
</dbReference>
<dbReference type="SMART" id="SM00045">
    <property type="entry name" value="DAGKa"/>
    <property type="match status" value="1"/>
</dbReference>
<dbReference type="GO" id="GO:0008270">
    <property type="term" value="F:zinc ion binding"/>
    <property type="evidence" value="ECO:0007669"/>
    <property type="project" value="UniProtKB-KW"/>
</dbReference>
<keyword evidence="10 12" id="KW-0067">ATP-binding</keyword>
<evidence type="ECO:0000256" key="4">
    <source>
        <dbReference type="ARBA" id="ARBA00022723"/>
    </source>
</evidence>
<evidence type="ECO:0000256" key="6">
    <source>
        <dbReference type="ARBA" id="ARBA00022741"/>
    </source>
</evidence>
<evidence type="ECO:0000256" key="11">
    <source>
        <dbReference type="ARBA" id="ARBA00023136"/>
    </source>
</evidence>
<feature type="transmembrane region" description="Helical" evidence="14">
    <location>
        <begin position="24"/>
        <end position="44"/>
    </location>
</feature>
<keyword evidence="4" id="KW-0479">Metal-binding</keyword>
<dbReference type="FunFam" id="2.60.200.40:FF:000006">
    <property type="entry name" value="Diacylglycerol kinase"/>
    <property type="match status" value="1"/>
</dbReference>
<sequence>MTDPSFSSKDPLVWVIEAWRETPMVILGWGIVLVVAIVSFLYLLNQWKNKASIYWMKEAARAKKRSRGRKARSSSFPHTWAREVLKGGPSACSVCLNPLAPPGSKTLSDILIPRCIICGIAAHMSCYKNSHQDCKSVAMAGSKVLHHQWVERFGDKEGRLEKPAYCAFCDEPCSGSLFVPSAIWRCLWCQQQVHIDCHAHFSQTGEELCDLGSLKRLILSPLYIKDTGTKSLATGFLKSLTQGANDIASSVRGQIRRRRRKGKRSHEALPSLLMSESQCPESVNYSSGESETADSNQQIVPVSFENIDETNTNTESATINKIGDRSTVRTSPTHPLAKIHPDDEGSGNGDIAEDYTGKGIPADVKEVKPTVNSSNSESKTSRYIIAHLPPDIRPLLVFINKKSGAQQGISLKRHFNMLLNPLQVFELSAAQGPEVGLAFYAKVPQFKVLVCGGDGSVGWVLDSIDKHNFTSPPPVAILPIGTGNDLARVLSWGGGFGVVERQGGLSAVLRQVDHAAVTMLDRWQVVCTDGLMRKGGSKRTTTKYMNNYLGIGCDAKIALDIHLLREESPEKFYNQFLNKMLYAREGAKDILDRTCADLPWQLHLMIDGIQLEIPEDIEGILVINIGSYMGGVDLWQNEEEHDDDFDPQSMHDKMLEVVGFCGTWHLGKLQVGLSRARRLGQGQCIKIVTGSEFPVQIDGEPWIQPCGTIEITHHGQAFMLKKPAEEEPFGHAAAIMGEVFENAECSGLINAAQKRTLLQEMAIRLS</sequence>
<feature type="compositionally biased region" description="Polar residues" evidence="13">
    <location>
        <begin position="309"/>
        <end position="319"/>
    </location>
</feature>
<dbReference type="Pfam" id="PF00130">
    <property type="entry name" value="C1_1"/>
    <property type="match status" value="1"/>
</dbReference>
<keyword evidence="6 12" id="KW-0547">Nucleotide-binding</keyword>
<dbReference type="GO" id="GO:0016020">
    <property type="term" value="C:membrane"/>
    <property type="evidence" value="ECO:0007669"/>
    <property type="project" value="UniProtKB-SubCell"/>
</dbReference>
<evidence type="ECO:0000256" key="12">
    <source>
        <dbReference type="RuleBase" id="RU361128"/>
    </source>
</evidence>
<keyword evidence="14" id="KW-0812">Transmembrane</keyword>
<dbReference type="InterPro" id="IPR002219">
    <property type="entry name" value="PKC_DAG/PE"/>
</dbReference>
<keyword evidence="7" id="KW-0863">Zinc-finger</keyword>
<comment type="caution">
    <text evidence="17">The sequence shown here is derived from an EMBL/GenBank/DDBJ whole genome shotgun (WGS) entry which is preliminary data.</text>
</comment>
<evidence type="ECO:0000259" key="15">
    <source>
        <dbReference type="PROSITE" id="PS50081"/>
    </source>
</evidence>